<keyword evidence="3" id="KW-1185">Reference proteome</keyword>
<gene>
    <name evidence="2" type="ORF">GCM10011385_41390</name>
</gene>
<evidence type="ECO:0000256" key="1">
    <source>
        <dbReference type="SAM" id="MobiDB-lite"/>
    </source>
</evidence>
<evidence type="ECO:0000313" key="2">
    <source>
        <dbReference type="EMBL" id="GGA82917.1"/>
    </source>
</evidence>
<feature type="region of interest" description="Disordered" evidence="1">
    <location>
        <begin position="30"/>
        <end position="62"/>
    </location>
</feature>
<dbReference type="AlphaFoldDB" id="A0A916S4E1"/>
<evidence type="ECO:0000313" key="3">
    <source>
        <dbReference type="Proteomes" id="UP000636264"/>
    </source>
</evidence>
<sequence length="62" mass="7074">MQAEFLCVRQVMPGETKIIQYLLAVRETRQKVSNDKAHRPTPPDLLTNTGRRSKSPVVQVLQ</sequence>
<name>A0A916S4E1_9HYPH</name>
<accession>A0A916S4E1</accession>
<reference evidence="2" key="2">
    <citation type="submission" date="2020-09" db="EMBL/GenBank/DDBJ databases">
        <authorList>
            <person name="Sun Q."/>
            <person name="Zhou Y."/>
        </authorList>
    </citation>
    <scope>NUCLEOTIDE SEQUENCE</scope>
    <source>
        <strain evidence="2">CGMCC 1.15320</strain>
    </source>
</reference>
<reference evidence="2" key="1">
    <citation type="journal article" date="2014" name="Int. J. Syst. Evol. Microbiol.">
        <title>Complete genome sequence of Corynebacterium casei LMG S-19264T (=DSM 44701T), isolated from a smear-ripened cheese.</title>
        <authorList>
            <consortium name="US DOE Joint Genome Institute (JGI-PGF)"/>
            <person name="Walter F."/>
            <person name="Albersmeier A."/>
            <person name="Kalinowski J."/>
            <person name="Ruckert C."/>
        </authorList>
    </citation>
    <scope>NUCLEOTIDE SEQUENCE</scope>
    <source>
        <strain evidence="2">CGMCC 1.15320</strain>
    </source>
</reference>
<dbReference type="Proteomes" id="UP000636264">
    <property type="component" value="Unassembled WGS sequence"/>
</dbReference>
<protein>
    <submittedName>
        <fullName evidence="2">Uncharacterized protein</fullName>
    </submittedName>
</protein>
<dbReference type="EMBL" id="BMIF01000034">
    <property type="protein sequence ID" value="GGA82917.1"/>
    <property type="molecule type" value="Genomic_DNA"/>
</dbReference>
<proteinExistence type="predicted"/>
<organism evidence="2 3">
    <name type="scientific">Nitratireductor aestuarii</name>
    <dbReference type="NCBI Taxonomy" id="1735103"/>
    <lineage>
        <taxon>Bacteria</taxon>
        <taxon>Pseudomonadati</taxon>
        <taxon>Pseudomonadota</taxon>
        <taxon>Alphaproteobacteria</taxon>
        <taxon>Hyphomicrobiales</taxon>
        <taxon>Phyllobacteriaceae</taxon>
        <taxon>Nitratireductor</taxon>
    </lineage>
</organism>
<comment type="caution">
    <text evidence="2">The sequence shown here is derived from an EMBL/GenBank/DDBJ whole genome shotgun (WGS) entry which is preliminary data.</text>
</comment>